<name>A0A5C8HTV4_9MICO</name>
<dbReference type="AlphaFoldDB" id="A0A5C8HTV4"/>
<proteinExistence type="predicted"/>
<reference evidence="2 3" key="1">
    <citation type="submission" date="2019-08" db="EMBL/GenBank/DDBJ databases">
        <authorList>
            <person name="Dong K."/>
        </authorList>
    </citation>
    <scope>NUCLEOTIDE SEQUENCE [LARGE SCALE GENOMIC DNA]</scope>
    <source>
        <strain evidence="2 3">M4-8</strain>
    </source>
</reference>
<protein>
    <submittedName>
        <fullName evidence="2">Uncharacterized protein</fullName>
    </submittedName>
</protein>
<evidence type="ECO:0000256" key="1">
    <source>
        <dbReference type="SAM" id="MobiDB-lite"/>
    </source>
</evidence>
<comment type="caution">
    <text evidence="2">The sequence shown here is derived from an EMBL/GenBank/DDBJ whole genome shotgun (WGS) entry which is preliminary data.</text>
</comment>
<feature type="compositionally biased region" description="Basic and acidic residues" evidence="1">
    <location>
        <begin position="121"/>
        <end position="130"/>
    </location>
</feature>
<feature type="region of interest" description="Disordered" evidence="1">
    <location>
        <begin position="99"/>
        <end position="182"/>
    </location>
</feature>
<dbReference type="OrthoDB" id="3483941at2"/>
<organism evidence="2 3">
    <name type="scientific">Microbacterium mitrae</name>
    <dbReference type="NCBI Taxonomy" id="664640"/>
    <lineage>
        <taxon>Bacteria</taxon>
        <taxon>Bacillati</taxon>
        <taxon>Actinomycetota</taxon>
        <taxon>Actinomycetes</taxon>
        <taxon>Micrococcales</taxon>
        <taxon>Microbacteriaceae</taxon>
        <taxon>Microbacterium</taxon>
    </lineage>
</organism>
<dbReference type="RefSeq" id="WP_147825275.1">
    <property type="nucleotide sequence ID" value="NZ_BAAARG010000001.1"/>
</dbReference>
<dbReference type="Proteomes" id="UP000321196">
    <property type="component" value="Unassembled WGS sequence"/>
</dbReference>
<evidence type="ECO:0000313" key="2">
    <source>
        <dbReference type="EMBL" id="TXK06471.1"/>
    </source>
</evidence>
<keyword evidence="3" id="KW-1185">Reference proteome</keyword>
<sequence>MMMGAGLAKAAYSVAYTQGLREHAPVRVYVFMALTALDNDANPTYFAGRASLAESLAIVPGTTSAIRAVDRAVGVLANYGLISTLAKSAPGRHSRYAILDGEGNPLRPKSPAAMDTASRGVNDHGSDTARRGLTGDGRIPLNGRMHTGFGAEHTPLSGALRKKEDKEEEGRASATPTRSCRIHSTWEHSKPCRACANDRRAAEAAPDPRRDSTMSPRVLDCGTGNHRRLNDGTCMICENTDPLWEVA</sequence>
<feature type="compositionally biased region" description="Basic and acidic residues" evidence="1">
    <location>
        <begin position="161"/>
        <end position="171"/>
    </location>
</feature>
<evidence type="ECO:0000313" key="3">
    <source>
        <dbReference type="Proteomes" id="UP000321196"/>
    </source>
</evidence>
<accession>A0A5C8HTV4</accession>
<gene>
    <name evidence="2" type="ORF">FVP60_05835</name>
</gene>
<dbReference type="EMBL" id="VRSW01000001">
    <property type="protein sequence ID" value="TXK06471.1"/>
    <property type="molecule type" value="Genomic_DNA"/>
</dbReference>